<keyword evidence="2" id="KW-0472">Membrane</keyword>
<dbReference type="RefSeq" id="WP_281464061.1">
    <property type="nucleotide sequence ID" value="NZ_CP124535.1"/>
</dbReference>
<evidence type="ECO:0000256" key="1">
    <source>
        <dbReference type="SAM" id="MobiDB-lite"/>
    </source>
</evidence>
<proteinExistence type="predicted"/>
<gene>
    <name evidence="3" type="ORF">QF092_11600</name>
</gene>
<protein>
    <submittedName>
        <fullName evidence="3">Uncharacterized protein</fullName>
    </submittedName>
</protein>
<evidence type="ECO:0000256" key="2">
    <source>
        <dbReference type="SAM" id="Phobius"/>
    </source>
</evidence>
<evidence type="ECO:0000313" key="4">
    <source>
        <dbReference type="Proteomes" id="UP001230978"/>
    </source>
</evidence>
<organism evidence="3 4">
    <name type="scientific">Fuscovulum ytuae</name>
    <dbReference type="NCBI Taxonomy" id="3042299"/>
    <lineage>
        <taxon>Bacteria</taxon>
        <taxon>Pseudomonadati</taxon>
        <taxon>Pseudomonadota</taxon>
        <taxon>Alphaproteobacteria</taxon>
        <taxon>Rhodobacterales</taxon>
        <taxon>Paracoccaceae</taxon>
        <taxon>Fuscovulum</taxon>
    </lineage>
</organism>
<evidence type="ECO:0000313" key="3">
    <source>
        <dbReference type="EMBL" id="WGV14930.1"/>
    </source>
</evidence>
<feature type="compositionally biased region" description="Low complexity" evidence="1">
    <location>
        <begin position="211"/>
        <end position="235"/>
    </location>
</feature>
<keyword evidence="2" id="KW-0812">Transmembrane</keyword>
<name>A0ABY8Q281_9RHOB</name>
<feature type="region of interest" description="Disordered" evidence="1">
    <location>
        <begin position="211"/>
        <end position="256"/>
    </location>
</feature>
<keyword evidence="4" id="KW-1185">Reference proteome</keyword>
<reference evidence="3 4" key="1">
    <citation type="submission" date="2023-04" db="EMBL/GenBank/DDBJ databases">
        <title>YMD61, complete Genome.</title>
        <authorList>
            <person name="Zhang J."/>
        </authorList>
    </citation>
    <scope>NUCLEOTIDE SEQUENCE [LARGE SCALE GENOMIC DNA]</scope>
    <source>
        <strain evidence="3 4">YMD61</strain>
    </source>
</reference>
<accession>A0ABY8Q281</accession>
<feature type="transmembrane region" description="Helical" evidence="2">
    <location>
        <begin position="63"/>
        <end position="84"/>
    </location>
</feature>
<dbReference type="EMBL" id="CP124535">
    <property type="protein sequence ID" value="WGV14930.1"/>
    <property type="molecule type" value="Genomic_DNA"/>
</dbReference>
<dbReference type="Proteomes" id="UP001230978">
    <property type="component" value="Chromosome"/>
</dbReference>
<keyword evidence="2" id="KW-1133">Transmembrane helix</keyword>
<sequence length="256" mass="26447">MKSADTSEMDAATAAGDSATDKIRRALEAAEAANDAAQELADLSAAHRAFAEAVIKGQRRNTLFASGALAGSIVAVVLGGLVYFRSVADLRMAAGVQSEAAALLVKEVKQIDGIGDTVEEQQNVMKTDLLALLEQVKDEIRIAGADALKLPEAEPMGPEIAEAVRAGVKEDIDAAKTELMTALAEIEVKGGSKSLDELKALITELSMRSAAAARETASPAPAQATPTPATQAGGARNTRPATRAASAPEPNPFVYP</sequence>